<evidence type="ECO:0000313" key="2">
    <source>
        <dbReference type="EMBL" id="ODM12878.1"/>
    </source>
</evidence>
<evidence type="ECO:0008006" key="4">
    <source>
        <dbReference type="Google" id="ProtNLM"/>
    </source>
</evidence>
<dbReference type="InterPro" id="IPR008928">
    <property type="entry name" value="6-hairpin_glycosidase_sf"/>
</dbReference>
<evidence type="ECO:0000256" key="1">
    <source>
        <dbReference type="SAM" id="MobiDB-lite"/>
    </source>
</evidence>
<evidence type="ECO:0000313" key="3">
    <source>
        <dbReference type="Proteomes" id="UP000095003"/>
    </source>
</evidence>
<gene>
    <name evidence="2" type="ORF">BEH84_00593</name>
</gene>
<dbReference type="GeneID" id="93305278"/>
<name>A0A1E3AVZ5_9FIRM</name>
<dbReference type="PATRIC" id="fig|1432052.3.peg.647"/>
<protein>
    <recommendedName>
        <fullName evidence="4">Glycoside hydrolase family 65</fullName>
    </recommendedName>
</protein>
<sequence>MGRIDRKKVVKRHNPILTAIDYESPLTVGNGFFAYTFDITGMQSLGRYYARNRNPLCTMAEWGWHTTPFGTDKFACSFGEVEMTEYDFCGRKVAYAAEKKEGNEEVYEWLRHNPHRYSLAEVGLLYDGKEIMPEDIGSVRQELDLYEGTAESEFEVGKEACSVLTACGDEDCVGFSLRSQALKDGKIKVRIRLPYPGTKICGADWEAGDRHTTELLQQKENSVLLVHRMDRDACEIRIGWEGNGVRLERAGSHEFLLSSEEESLCFSLCFRNRRNNPSVYGKRSQDAQLLSEELTIEEICMESRRRWGQFWQKGGMVDFEGTTDVRGMELERRIILSLYLTGLQCTGYMPPQETGLTCNSWYGKSHLEMHLWHAAYLPLWHRGELLERSIPWYTDILDKAKENAARNGYAGARWPKMVSCDGMESPSVIATLLIWQQPHILYMLELLYQEKKEQDENEAEAFLERMFGLVKETADFMADFAVENRENGEYDLLPPIIPAQERHAPQDTVNPAFEVEYWRFGLSIAVNWAKRKKEPHENYALWEKVGSHMAKPPVSGGLYIAHQHCPDTFLHYNTDHPSMLGALGLLPGEGVDCEVMKATLDRVLECWDFDSMWGWDFAMMAMTAVRLDCPELAVDLLLMDKPKNSYVASGNNYQKTSDKLPLYLPGNGSLLLAVPLMLEGIHAAGEEAGQEKGRNTGQKTRQGEKGAWPGFPGDGSWKIRYEDISGFPY</sequence>
<dbReference type="GO" id="GO:0005975">
    <property type="term" value="P:carbohydrate metabolic process"/>
    <property type="evidence" value="ECO:0007669"/>
    <property type="project" value="InterPro"/>
</dbReference>
<dbReference type="Proteomes" id="UP000095003">
    <property type="component" value="Unassembled WGS sequence"/>
</dbReference>
<organism evidence="2 3">
    <name type="scientific">Eisenbergiella tayi</name>
    <dbReference type="NCBI Taxonomy" id="1432052"/>
    <lineage>
        <taxon>Bacteria</taxon>
        <taxon>Bacillati</taxon>
        <taxon>Bacillota</taxon>
        <taxon>Clostridia</taxon>
        <taxon>Lachnospirales</taxon>
        <taxon>Lachnospiraceae</taxon>
        <taxon>Eisenbergiella</taxon>
    </lineage>
</organism>
<proteinExistence type="predicted"/>
<dbReference type="EMBL" id="MCGI01000001">
    <property type="protein sequence ID" value="ODM12878.1"/>
    <property type="molecule type" value="Genomic_DNA"/>
</dbReference>
<reference evidence="2 3" key="1">
    <citation type="submission" date="2016-07" db="EMBL/GenBank/DDBJ databases">
        <title>Characterization of isolates of Eisenbergiella tayi derived from blood cultures, using whole genome sequencing.</title>
        <authorList>
            <person name="Burdz T."/>
            <person name="Wiebe D."/>
            <person name="Huynh C."/>
            <person name="Bernard K."/>
        </authorList>
    </citation>
    <scope>NUCLEOTIDE SEQUENCE [LARGE SCALE GENOMIC DNA]</scope>
    <source>
        <strain evidence="2 3">NML 120489</strain>
    </source>
</reference>
<dbReference type="SUPFAM" id="SSF48208">
    <property type="entry name" value="Six-hairpin glycosidases"/>
    <property type="match status" value="1"/>
</dbReference>
<accession>A0A1E3AVZ5</accession>
<dbReference type="Gene3D" id="1.50.10.10">
    <property type="match status" value="1"/>
</dbReference>
<feature type="region of interest" description="Disordered" evidence="1">
    <location>
        <begin position="685"/>
        <end position="716"/>
    </location>
</feature>
<comment type="caution">
    <text evidence="2">The sequence shown here is derived from an EMBL/GenBank/DDBJ whole genome shotgun (WGS) entry which is preliminary data.</text>
</comment>
<dbReference type="AlphaFoldDB" id="A0A1E3AVZ5"/>
<dbReference type="RefSeq" id="WP_069155681.1">
    <property type="nucleotide sequence ID" value="NZ_DBFYTC010000095.1"/>
</dbReference>
<dbReference type="InterPro" id="IPR012341">
    <property type="entry name" value="6hp_glycosidase-like_sf"/>
</dbReference>